<dbReference type="SUPFAM" id="SSF47954">
    <property type="entry name" value="Cyclin-like"/>
    <property type="match status" value="1"/>
</dbReference>
<dbReference type="GO" id="GO:0039694">
    <property type="term" value="P:viral RNA genome replication"/>
    <property type="evidence" value="ECO:0007669"/>
    <property type="project" value="InterPro"/>
</dbReference>
<dbReference type="InterPro" id="IPR007094">
    <property type="entry name" value="RNA-dir_pol_PSvirus"/>
</dbReference>
<keyword evidence="7" id="KW-1185">Reference proteome</keyword>
<comment type="caution">
    <text evidence="6">The sequence shown here is derived from an EMBL/GenBank/DDBJ whole genome shotgun (WGS) entry which is preliminary data.</text>
</comment>
<dbReference type="GO" id="GO:0003968">
    <property type="term" value="F:RNA-directed RNA polymerase activity"/>
    <property type="evidence" value="ECO:0007669"/>
    <property type="project" value="InterPro"/>
</dbReference>
<proteinExistence type="inferred from homology"/>
<dbReference type="Pfam" id="PF00134">
    <property type="entry name" value="Cyclin_N"/>
    <property type="match status" value="1"/>
</dbReference>
<dbReference type="InterPro" id="IPR039361">
    <property type="entry name" value="Cyclin"/>
</dbReference>
<dbReference type="Gene3D" id="1.10.472.10">
    <property type="entry name" value="Cyclin-like"/>
    <property type="match status" value="2"/>
</dbReference>
<dbReference type="EMBL" id="JAUUTY010000004">
    <property type="protein sequence ID" value="KAK1652188.1"/>
    <property type="molecule type" value="Genomic_DNA"/>
</dbReference>
<dbReference type="AlphaFoldDB" id="A0AAD8WDI6"/>
<dbReference type="FunFam" id="1.10.472.10:FF:000057">
    <property type="entry name" value="Cyclin N-terminal domain containing 2"/>
    <property type="match status" value="1"/>
</dbReference>
<organism evidence="6 7">
    <name type="scientific">Lolium multiflorum</name>
    <name type="common">Italian ryegrass</name>
    <name type="synonym">Lolium perenne subsp. multiflorum</name>
    <dbReference type="NCBI Taxonomy" id="4521"/>
    <lineage>
        <taxon>Eukaryota</taxon>
        <taxon>Viridiplantae</taxon>
        <taxon>Streptophyta</taxon>
        <taxon>Embryophyta</taxon>
        <taxon>Tracheophyta</taxon>
        <taxon>Spermatophyta</taxon>
        <taxon>Magnoliopsida</taxon>
        <taxon>Liliopsida</taxon>
        <taxon>Poales</taxon>
        <taxon>Poaceae</taxon>
        <taxon>BOP clade</taxon>
        <taxon>Pooideae</taxon>
        <taxon>Poodae</taxon>
        <taxon>Poeae</taxon>
        <taxon>Poeae Chloroplast Group 2 (Poeae type)</taxon>
        <taxon>Loliodinae</taxon>
        <taxon>Loliinae</taxon>
        <taxon>Lolium</taxon>
    </lineage>
</organism>
<dbReference type="Proteomes" id="UP001231189">
    <property type="component" value="Unassembled WGS sequence"/>
</dbReference>
<keyword evidence="2" id="KW-0131">Cell cycle</keyword>
<dbReference type="PANTHER" id="PTHR10177">
    <property type="entry name" value="CYCLINS"/>
    <property type="match status" value="1"/>
</dbReference>
<keyword evidence="3" id="KW-0195">Cyclin</keyword>
<accession>A0AAD8WDI6</accession>
<dbReference type="InterPro" id="IPR006671">
    <property type="entry name" value="Cyclin_N"/>
</dbReference>
<feature type="compositionally biased region" description="Low complexity" evidence="4">
    <location>
        <begin position="299"/>
        <end position="325"/>
    </location>
</feature>
<dbReference type="InterPro" id="IPR013763">
    <property type="entry name" value="Cyclin-like_dom"/>
</dbReference>
<evidence type="ECO:0000256" key="1">
    <source>
        <dbReference type="ARBA" id="ARBA00022618"/>
    </source>
</evidence>
<comment type="similarity">
    <text evidence="3">Belongs to the cyclin family.</text>
</comment>
<dbReference type="InterPro" id="IPR036915">
    <property type="entry name" value="Cyclin-like_sf"/>
</dbReference>
<feature type="compositionally biased region" description="Basic residues" evidence="4">
    <location>
        <begin position="352"/>
        <end position="362"/>
    </location>
</feature>
<evidence type="ECO:0000256" key="4">
    <source>
        <dbReference type="SAM" id="MobiDB-lite"/>
    </source>
</evidence>
<sequence>MGDASTSAPATPTSTLICLEDGNDLFLDADDDDYSPPADGAADLRLAGDDHLLLLDPDDDEYVALMLSKEASAAAHAADAGGEEVGGWTKAARAVCVDWIAKTNARFRFCGKTAYVAVTYLDRFLAQRRVDRGQEWALQLLAVACLSLAAKVEEHRVPRLPEFRPDQYDFDSASILRMELLVLTTLNWHMIAATPFPYLGCFAARFRHDERKPIVLRAVNCIFASIKAMSAVEYQPSTIALASILVARGIGNKDKEGTLTFPELAEELKAILGSSWQQLHTGHVYSCYSVMIREEDGRSMSMRRQQSSGELPSSGGSAAHVGSSVTTSVAMGGASNNNAATSAAAAITDGNKRKRLHSPRRH</sequence>
<dbReference type="PROSITE" id="PS50507">
    <property type="entry name" value="RDRP_SSRNA_POS"/>
    <property type="match status" value="1"/>
</dbReference>
<feature type="region of interest" description="Disordered" evidence="4">
    <location>
        <begin position="298"/>
        <end position="362"/>
    </location>
</feature>
<evidence type="ECO:0000313" key="6">
    <source>
        <dbReference type="EMBL" id="KAK1652188.1"/>
    </source>
</evidence>
<dbReference type="SMART" id="SM00385">
    <property type="entry name" value="CYCLIN"/>
    <property type="match status" value="1"/>
</dbReference>
<gene>
    <name evidence="6" type="ORF">QYE76_069993</name>
</gene>
<evidence type="ECO:0000259" key="5">
    <source>
        <dbReference type="PROSITE" id="PS50507"/>
    </source>
</evidence>
<name>A0AAD8WDI6_LOLMU</name>
<evidence type="ECO:0000256" key="3">
    <source>
        <dbReference type="RuleBase" id="RU000383"/>
    </source>
</evidence>
<dbReference type="GO" id="GO:0051301">
    <property type="term" value="P:cell division"/>
    <property type="evidence" value="ECO:0007669"/>
    <property type="project" value="UniProtKB-KW"/>
</dbReference>
<evidence type="ECO:0000313" key="7">
    <source>
        <dbReference type="Proteomes" id="UP001231189"/>
    </source>
</evidence>
<feature type="compositionally biased region" description="Low complexity" evidence="4">
    <location>
        <begin position="334"/>
        <end position="346"/>
    </location>
</feature>
<feature type="domain" description="RdRp catalytic" evidence="5">
    <location>
        <begin position="1"/>
        <end position="63"/>
    </location>
</feature>
<dbReference type="CDD" id="cd20544">
    <property type="entry name" value="CYCLIN_AtCycD-like_rpt2"/>
    <property type="match status" value="1"/>
</dbReference>
<evidence type="ECO:0000256" key="2">
    <source>
        <dbReference type="ARBA" id="ARBA00023306"/>
    </source>
</evidence>
<reference evidence="6" key="1">
    <citation type="submission" date="2023-07" db="EMBL/GenBank/DDBJ databases">
        <title>A chromosome-level genome assembly of Lolium multiflorum.</title>
        <authorList>
            <person name="Chen Y."/>
            <person name="Copetti D."/>
            <person name="Kolliker R."/>
            <person name="Studer B."/>
        </authorList>
    </citation>
    <scope>NUCLEOTIDE SEQUENCE</scope>
    <source>
        <strain evidence="6">02402/16</strain>
        <tissue evidence="6">Leaf</tissue>
    </source>
</reference>
<protein>
    <recommendedName>
        <fullName evidence="5">RdRp catalytic domain-containing protein</fullName>
    </recommendedName>
</protein>
<keyword evidence="1" id="KW-0132">Cell division</keyword>
<dbReference type="CDD" id="cd20543">
    <property type="entry name" value="CYCLIN_AtCycD-like_rpt1"/>
    <property type="match status" value="1"/>
</dbReference>